<gene>
    <name evidence="2" type="ORF">LCGC14_2845970</name>
</gene>
<dbReference type="Pfam" id="PF20530">
    <property type="entry name" value="DUF6745"/>
    <property type="match status" value="1"/>
</dbReference>
<name>A0A0F8Y9W4_9ZZZZ</name>
<feature type="domain" description="DUF6745" evidence="1">
    <location>
        <begin position="76"/>
        <end position="139"/>
    </location>
</feature>
<organism evidence="2">
    <name type="scientific">marine sediment metagenome</name>
    <dbReference type="NCBI Taxonomy" id="412755"/>
    <lineage>
        <taxon>unclassified sequences</taxon>
        <taxon>metagenomes</taxon>
        <taxon>ecological metagenomes</taxon>
    </lineage>
</organism>
<dbReference type="InterPro" id="IPR046633">
    <property type="entry name" value="DUF6745"/>
</dbReference>
<proteinExistence type="predicted"/>
<accession>A0A0F8Y9W4</accession>
<reference evidence="2" key="1">
    <citation type="journal article" date="2015" name="Nature">
        <title>Complex archaea that bridge the gap between prokaryotes and eukaryotes.</title>
        <authorList>
            <person name="Spang A."/>
            <person name="Saw J.H."/>
            <person name="Jorgensen S.L."/>
            <person name="Zaremba-Niedzwiedzka K."/>
            <person name="Martijn J."/>
            <person name="Lind A.E."/>
            <person name="van Eijk R."/>
            <person name="Schleper C."/>
            <person name="Guy L."/>
            <person name="Ettema T.J."/>
        </authorList>
    </citation>
    <scope>NUCLEOTIDE SEQUENCE</scope>
</reference>
<comment type="caution">
    <text evidence="2">The sequence shown here is derived from an EMBL/GenBank/DDBJ whole genome shotgun (WGS) entry which is preliminary data.</text>
</comment>
<evidence type="ECO:0000313" key="2">
    <source>
        <dbReference type="EMBL" id="KKK78198.1"/>
    </source>
</evidence>
<dbReference type="AlphaFoldDB" id="A0A0F8Y9W4"/>
<dbReference type="EMBL" id="LAZR01054603">
    <property type="protein sequence ID" value="KKK78198.1"/>
    <property type="molecule type" value="Genomic_DNA"/>
</dbReference>
<sequence>MLWLAPVYLLGGAATIYAKRWSRWSQRGDATDNTLIFLFWPAVDVGVVLWHLSNALNGAEAVGRIDMLVWHVLKRKVDAGEKGKLYIGPSPETEPLARLRVVDFTTKEIHWIRVPPNMERVEEALAWSFDMAEEDYTPEVTA</sequence>
<evidence type="ECO:0000259" key="1">
    <source>
        <dbReference type="Pfam" id="PF20530"/>
    </source>
</evidence>
<protein>
    <recommendedName>
        <fullName evidence="1">DUF6745 domain-containing protein</fullName>
    </recommendedName>
</protein>